<comment type="caution">
    <text evidence="3">The sequence shown here is derived from an EMBL/GenBank/DDBJ whole genome shotgun (WGS) entry which is preliminary data.</text>
</comment>
<dbReference type="PROSITE" id="PS50943">
    <property type="entry name" value="HTH_CROC1"/>
    <property type="match status" value="1"/>
</dbReference>
<keyword evidence="4" id="KW-1185">Reference proteome</keyword>
<reference evidence="3 4" key="1">
    <citation type="submission" date="2020-03" db="EMBL/GenBank/DDBJ databases">
        <title>Whole genome shotgun sequence of Phytohabitans houttuyneae NBRC 108639.</title>
        <authorList>
            <person name="Komaki H."/>
            <person name="Tamura T."/>
        </authorList>
    </citation>
    <scope>NUCLEOTIDE SEQUENCE [LARGE SCALE GENOMIC DNA]</scope>
    <source>
        <strain evidence="3 4">NBRC 108639</strain>
    </source>
</reference>
<dbReference type="GO" id="GO:0003677">
    <property type="term" value="F:DNA binding"/>
    <property type="evidence" value="ECO:0007669"/>
    <property type="project" value="InterPro"/>
</dbReference>
<dbReference type="Proteomes" id="UP000482800">
    <property type="component" value="Unassembled WGS sequence"/>
</dbReference>
<gene>
    <name evidence="3" type="ORF">Phou_044000</name>
</gene>
<dbReference type="Pfam" id="PF19054">
    <property type="entry name" value="DUF5753"/>
    <property type="match status" value="1"/>
</dbReference>
<organism evidence="3 4">
    <name type="scientific">Phytohabitans houttuyneae</name>
    <dbReference type="NCBI Taxonomy" id="1076126"/>
    <lineage>
        <taxon>Bacteria</taxon>
        <taxon>Bacillati</taxon>
        <taxon>Actinomycetota</taxon>
        <taxon>Actinomycetes</taxon>
        <taxon>Micromonosporales</taxon>
        <taxon>Micromonosporaceae</taxon>
    </lineage>
</organism>
<feature type="domain" description="HTH cro/C1-type" evidence="2">
    <location>
        <begin position="25"/>
        <end position="79"/>
    </location>
</feature>
<dbReference type="InterPro" id="IPR001387">
    <property type="entry name" value="Cro/C1-type_HTH"/>
</dbReference>
<protein>
    <submittedName>
        <fullName evidence="3">Transcriptional regulator</fullName>
    </submittedName>
</protein>
<evidence type="ECO:0000313" key="4">
    <source>
        <dbReference type="Proteomes" id="UP000482800"/>
    </source>
</evidence>
<dbReference type="InterPro" id="IPR043917">
    <property type="entry name" value="DUF5753"/>
</dbReference>
<evidence type="ECO:0000259" key="2">
    <source>
        <dbReference type="PROSITE" id="PS50943"/>
    </source>
</evidence>
<dbReference type="CDD" id="cd00093">
    <property type="entry name" value="HTH_XRE"/>
    <property type="match status" value="1"/>
</dbReference>
<reference evidence="3 4" key="2">
    <citation type="submission" date="2020-03" db="EMBL/GenBank/DDBJ databases">
        <authorList>
            <person name="Ichikawa N."/>
            <person name="Kimura A."/>
            <person name="Kitahashi Y."/>
            <person name="Uohara A."/>
        </authorList>
    </citation>
    <scope>NUCLEOTIDE SEQUENCE [LARGE SCALE GENOMIC DNA]</scope>
    <source>
        <strain evidence="3 4">NBRC 108639</strain>
    </source>
</reference>
<evidence type="ECO:0000313" key="3">
    <source>
        <dbReference type="EMBL" id="GFJ80220.1"/>
    </source>
</evidence>
<dbReference type="InterPro" id="IPR010982">
    <property type="entry name" value="Lambda_DNA-bd_dom_sf"/>
</dbReference>
<sequence>MDRGAKLAAVSGSPTVRRRRIARELRHLRERAGMNLEQAARQLDMSKSNLSRIENAQIGIKPRDVRAALALYQVTGTDAEALIDIARGAQQRGWWQNYSDVLPVWFEFYVGLEAEASAVWTYEAETVPGLMQTEDYARAVYRLTAGEDDLDRKVAARIRRQEVLHRENPVELSAVLNEAVLLRSVGGPEVMSQQLDHLADLSELPNVTIQVLPFSVGGHPAMTTPYVIISFPDAADEPVVYLENLTNGQALEEQDHVRGYTLVHERLRKMALAPDESTAWIRKASRNRP</sequence>
<evidence type="ECO:0000256" key="1">
    <source>
        <dbReference type="SAM" id="Coils"/>
    </source>
</evidence>
<feature type="coiled-coil region" evidence="1">
    <location>
        <begin position="22"/>
        <end position="56"/>
    </location>
</feature>
<dbReference type="AlphaFoldDB" id="A0A6V8K9W8"/>
<name>A0A6V8K9W8_9ACTN</name>
<keyword evidence="1" id="KW-0175">Coiled coil</keyword>
<dbReference type="Gene3D" id="1.10.260.40">
    <property type="entry name" value="lambda repressor-like DNA-binding domains"/>
    <property type="match status" value="1"/>
</dbReference>
<dbReference type="SUPFAM" id="SSF47413">
    <property type="entry name" value="lambda repressor-like DNA-binding domains"/>
    <property type="match status" value="1"/>
</dbReference>
<accession>A0A6V8K9W8</accession>
<proteinExistence type="predicted"/>
<dbReference type="Pfam" id="PF13560">
    <property type="entry name" value="HTH_31"/>
    <property type="match status" value="1"/>
</dbReference>
<dbReference type="EMBL" id="BLPF01000001">
    <property type="protein sequence ID" value="GFJ80220.1"/>
    <property type="molecule type" value="Genomic_DNA"/>
</dbReference>
<dbReference type="SMART" id="SM00530">
    <property type="entry name" value="HTH_XRE"/>
    <property type="match status" value="1"/>
</dbReference>